<dbReference type="STRING" id="1286106.MPL1_01418"/>
<evidence type="ECO:0000313" key="5">
    <source>
        <dbReference type="EMBL" id="EMR14132.1"/>
    </source>
</evidence>
<dbReference type="eggNOG" id="COG2825">
    <property type="taxonomic scope" value="Bacteria"/>
</dbReference>
<keyword evidence="3" id="KW-0175">Coiled coil</keyword>
<feature type="signal peptide" evidence="4">
    <location>
        <begin position="1"/>
        <end position="23"/>
    </location>
</feature>
<evidence type="ECO:0000256" key="3">
    <source>
        <dbReference type="SAM" id="Coils"/>
    </source>
</evidence>
<dbReference type="AlphaFoldDB" id="M7P3N9"/>
<dbReference type="PATRIC" id="fig|1286106.3.peg.287"/>
<evidence type="ECO:0000313" key="6">
    <source>
        <dbReference type="Proteomes" id="UP000012019"/>
    </source>
</evidence>
<dbReference type="EMBL" id="APHR01000006">
    <property type="protein sequence ID" value="EMR14132.1"/>
    <property type="molecule type" value="Genomic_DNA"/>
</dbReference>
<comment type="caution">
    <text evidence="5">The sequence shown here is derived from an EMBL/GenBank/DDBJ whole genome shotgun (WGS) entry which is preliminary data.</text>
</comment>
<keyword evidence="6" id="KW-1185">Reference proteome</keyword>
<accession>M7P3N9</accession>
<proteinExistence type="inferred from homology"/>
<protein>
    <submittedName>
        <fullName evidence="5">Outer membrane chaperone Skp (OmpH)-like protein</fullName>
    </submittedName>
</protein>
<dbReference type="PANTHER" id="PTHR35089">
    <property type="entry name" value="CHAPERONE PROTEIN SKP"/>
    <property type="match status" value="1"/>
</dbReference>
<evidence type="ECO:0000256" key="1">
    <source>
        <dbReference type="ARBA" id="ARBA00022729"/>
    </source>
</evidence>
<organism evidence="5 6">
    <name type="scientific">Methylophaga lonarensis MPL</name>
    <dbReference type="NCBI Taxonomy" id="1286106"/>
    <lineage>
        <taxon>Bacteria</taxon>
        <taxon>Pseudomonadati</taxon>
        <taxon>Pseudomonadota</taxon>
        <taxon>Gammaproteobacteria</taxon>
        <taxon>Thiotrichales</taxon>
        <taxon>Piscirickettsiaceae</taxon>
        <taxon>Methylophaga</taxon>
    </lineage>
</organism>
<dbReference type="PANTHER" id="PTHR35089:SF1">
    <property type="entry name" value="CHAPERONE PROTEIN SKP"/>
    <property type="match status" value="1"/>
</dbReference>
<dbReference type="GO" id="GO:0005829">
    <property type="term" value="C:cytosol"/>
    <property type="evidence" value="ECO:0007669"/>
    <property type="project" value="TreeGrafter"/>
</dbReference>
<dbReference type="SUPFAM" id="SSF111384">
    <property type="entry name" value="OmpH-like"/>
    <property type="match status" value="1"/>
</dbReference>
<gene>
    <name evidence="5" type="ORF">MPL1_01418</name>
</gene>
<dbReference type="RefSeq" id="WP_009725338.1">
    <property type="nucleotide sequence ID" value="NZ_APHR01000006.1"/>
</dbReference>
<feature type="chain" id="PRO_5004082612" evidence="4">
    <location>
        <begin position="24"/>
        <end position="170"/>
    </location>
</feature>
<dbReference type="Gene3D" id="3.30.910.20">
    <property type="entry name" value="Skp domain"/>
    <property type="match status" value="1"/>
</dbReference>
<sequence>MKNIKIIGLLFALFVAGTHPVHAAGIKVGVVNASVVLDQSPQKTQALARLEREFSSRSRTLEDRQKSLMDAQQKLNRDRAILSSDEVQAQERKLISDQRELNRMQDEYAEDLSIRRNEELRKLEEEVAQAIIDLAIKDSYDLVLYQGVIFASEAIDMTDKVLEELKRKAN</sequence>
<evidence type="ECO:0000256" key="2">
    <source>
        <dbReference type="PIRNR" id="PIRNR002094"/>
    </source>
</evidence>
<dbReference type="Pfam" id="PF03938">
    <property type="entry name" value="OmpH"/>
    <property type="match status" value="1"/>
</dbReference>
<dbReference type="GO" id="GO:0051082">
    <property type="term" value="F:unfolded protein binding"/>
    <property type="evidence" value="ECO:0007669"/>
    <property type="project" value="InterPro"/>
</dbReference>
<dbReference type="OrthoDB" id="5294628at2"/>
<comment type="similarity">
    <text evidence="2">Belongs to the skp family.</text>
</comment>
<dbReference type="Proteomes" id="UP000012019">
    <property type="component" value="Unassembled WGS sequence"/>
</dbReference>
<name>M7P3N9_9GAMM</name>
<reference evidence="5 6" key="1">
    <citation type="journal article" date="2013" name="Genome Announc.">
        <title>Draft Genome Sequence of Methylophaga lonarensis MPLT, a Haloalkaliphilic (Non-Methane-Utilizing) Methylotroph.</title>
        <authorList>
            <person name="Shetty S.A."/>
            <person name="Marathe N.P."/>
            <person name="Munot H."/>
            <person name="Antony C.P."/>
            <person name="Dhotre D.P."/>
            <person name="Murrell J.C."/>
            <person name="Shouche Y.S."/>
        </authorList>
    </citation>
    <scope>NUCLEOTIDE SEQUENCE [LARGE SCALE GENOMIC DNA]</scope>
    <source>
        <strain evidence="5 6">MPL</strain>
    </source>
</reference>
<dbReference type="InterPro" id="IPR024930">
    <property type="entry name" value="Skp_dom_sf"/>
</dbReference>
<keyword evidence="1 4" id="KW-0732">Signal</keyword>
<evidence type="ECO:0000256" key="4">
    <source>
        <dbReference type="SAM" id="SignalP"/>
    </source>
</evidence>
<dbReference type="InterPro" id="IPR005632">
    <property type="entry name" value="Chaperone_Skp"/>
</dbReference>
<feature type="coiled-coil region" evidence="3">
    <location>
        <begin position="87"/>
        <end position="129"/>
    </location>
</feature>
<dbReference type="PIRSF" id="PIRSF002094">
    <property type="entry name" value="OMP26_Skp"/>
    <property type="match status" value="1"/>
</dbReference>
<dbReference type="SMART" id="SM00935">
    <property type="entry name" value="OmpH"/>
    <property type="match status" value="1"/>
</dbReference>
<dbReference type="GO" id="GO:0050821">
    <property type="term" value="P:protein stabilization"/>
    <property type="evidence" value="ECO:0007669"/>
    <property type="project" value="TreeGrafter"/>
</dbReference>